<dbReference type="PANTHER" id="PTHR22648:SF0">
    <property type="entry name" value="TRANSCRIPTION TERMINATION_ANTITERMINATION PROTEIN NUSA"/>
    <property type="match status" value="1"/>
</dbReference>
<dbReference type="InterPro" id="IPR015946">
    <property type="entry name" value="KH_dom-like_a/b"/>
</dbReference>
<dbReference type="FunFam" id="3.30.300.20:FF:000005">
    <property type="entry name" value="Transcription termination/antitermination protein NusA"/>
    <property type="match status" value="1"/>
</dbReference>
<dbReference type="SUPFAM" id="SSF69705">
    <property type="entry name" value="Transcription factor NusA, N-terminal domain"/>
    <property type="match status" value="1"/>
</dbReference>
<dbReference type="GO" id="GO:0006353">
    <property type="term" value="P:DNA-templated transcription termination"/>
    <property type="evidence" value="ECO:0007669"/>
    <property type="project" value="UniProtKB-UniRule"/>
</dbReference>
<dbReference type="InterPro" id="IPR003029">
    <property type="entry name" value="S1_domain"/>
</dbReference>
<dbReference type="SUPFAM" id="SSF50249">
    <property type="entry name" value="Nucleic acid-binding proteins"/>
    <property type="match status" value="1"/>
</dbReference>
<dbReference type="InterPro" id="IPR010213">
    <property type="entry name" value="TF_NusA"/>
</dbReference>
<dbReference type="PROSITE" id="PS50084">
    <property type="entry name" value="KH_TYPE_1"/>
    <property type="match status" value="1"/>
</dbReference>
<evidence type="ECO:0000256" key="5">
    <source>
        <dbReference type="ARBA" id="ARBA00023015"/>
    </source>
</evidence>
<name>A0A2S7RQD2_ENTMU</name>
<dbReference type="CDD" id="cd04455">
    <property type="entry name" value="S1_NusA"/>
    <property type="match status" value="1"/>
</dbReference>
<evidence type="ECO:0000256" key="1">
    <source>
        <dbReference type="ARBA" id="ARBA00022472"/>
    </source>
</evidence>
<dbReference type="CDD" id="cd02134">
    <property type="entry name" value="KH-II_NusA_rpt1"/>
    <property type="match status" value="1"/>
</dbReference>
<dbReference type="SMART" id="SM00316">
    <property type="entry name" value="S1"/>
    <property type="match status" value="1"/>
</dbReference>
<dbReference type="Pfam" id="PF00575">
    <property type="entry name" value="S1"/>
    <property type="match status" value="1"/>
</dbReference>
<dbReference type="GO" id="GO:0003723">
    <property type="term" value="F:RNA binding"/>
    <property type="evidence" value="ECO:0007669"/>
    <property type="project" value="UniProtKB-UniRule"/>
</dbReference>
<evidence type="ECO:0000256" key="6">
    <source>
        <dbReference type="ARBA" id="ARBA00023163"/>
    </source>
</evidence>
<dbReference type="InterPro" id="IPR012340">
    <property type="entry name" value="NA-bd_OB-fold"/>
</dbReference>
<evidence type="ECO:0000259" key="9">
    <source>
        <dbReference type="SMART" id="SM00322"/>
    </source>
</evidence>
<dbReference type="AlphaFoldDB" id="A0A2S7RQD2"/>
<dbReference type="CDD" id="cd22529">
    <property type="entry name" value="KH-II_NusA_rpt2"/>
    <property type="match status" value="1"/>
</dbReference>
<dbReference type="FunFam" id="3.30.300.20:FF:000002">
    <property type="entry name" value="Transcription termination/antitermination protein NusA"/>
    <property type="match status" value="1"/>
</dbReference>
<evidence type="ECO:0000256" key="4">
    <source>
        <dbReference type="ARBA" id="ARBA00022884"/>
    </source>
</evidence>
<dbReference type="RefSeq" id="WP_104872414.1">
    <property type="nucleotide sequence ID" value="NZ_PUAP01000040.1"/>
</dbReference>
<dbReference type="Pfam" id="PF08529">
    <property type="entry name" value="NusA_N"/>
    <property type="match status" value="1"/>
</dbReference>
<feature type="domain" description="K Homology" evidence="9">
    <location>
        <begin position="229"/>
        <end position="301"/>
    </location>
</feature>
<keyword evidence="3 7" id="KW-0889">Transcription antitermination</keyword>
<evidence type="ECO:0000256" key="3">
    <source>
        <dbReference type="ARBA" id="ARBA00022814"/>
    </source>
</evidence>
<dbReference type="FunFam" id="2.40.50.140:FF:000058">
    <property type="entry name" value="Transcription termination/antitermination protein NusA"/>
    <property type="match status" value="1"/>
</dbReference>
<dbReference type="Gene3D" id="3.30.300.20">
    <property type="match status" value="2"/>
</dbReference>
<comment type="similarity">
    <text evidence="7">Belongs to the NusA family.</text>
</comment>
<dbReference type="InterPro" id="IPR030842">
    <property type="entry name" value="TF_NusA_bacterial"/>
</dbReference>
<keyword evidence="6 7" id="KW-0804">Transcription</keyword>
<dbReference type="NCBIfam" id="TIGR01953">
    <property type="entry name" value="NusA"/>
    <property type="match status" value="1"/>
</dbReference>
<dbReference type="InterPro" id="IPR058582">
    <property type="entry name" value="KH_NusA_2nd"/>
</dbReference>
<dbReference type="SMART" id="SM00322">
    <property type="entry name" value="KH"/>
    <property type="match status" value="2"/>
</dbReference>
<evidence type="ECO:0000313" key="10">
    <source>
        <dbReference type="EMBL" id="PQF21828.1"/>
    </source>
</evidence>
<comment type="function">
    <text evidence="7">Participates in both transcription termination and antitermination.</text>
</comment>
<dbReference type="GO" id="GO:0031564">
    <property type="term" value="P:transcription antitermination"/>
    <property type="evidence" value="ECO:0007669"/>
    <property type="project" value="UniProtKB-UniRule"/>
</dbReference>
<dbReference type="InterPro" id="IPR036555">
    <property type="entry name" value="NusA_N_sf"/>
</dbReference>
<dbReference type="Gene3D" id="3.30.1480.10">
    <property type="entry name" value="NusA, N-terminal domain"/>
    <property type="match status" value="1"/>
</dbReference>
<dbReference type="InterPro" id="IPR013735">
    <property type="entry name" value="TF_NusA_N"/>
</dbReference>
<protein>
    <recommendedName>
        <fullName evidence="7">Transcription termination/antitermination protein NusA</fullName>
    </recommendedName>
</protein>
<dbReference type="GO" id="GO:0005829">
    <property type="term" value="C:cytosol"/>
    <property type="evidence" value="ECO:0007669"/>
    <property type="project" value="TreeGrafter"/>
</dbReference>
<dbReference type="InterPro" id="IPR009019">
    <property type="entry name" value="KH_sf_prok-type"/>
</dbReference>
<evidence type="ECO:0000313" key="11">
    <source>
        <dbReference type="Proteomes" id="UP000237934"/>
    </source>
</evidence>
<feature type="domain" description="K Homology" evidence="9">
    <location>
        <begin position="302"/>
        <end position="363"/>
    </location>
</feature>
<dbReference type="InterPro" id="IPR025249">
    <property type="entry name" value="TF_NusA_KH_1st"/>
</dbReference>
<keyword evidence="1 7" id="KW-0806">Transcription termination</keyword>
<evidence type="ECO:0000256" key="7">
    <source>
        <dbReference type="HAMAP-Rule" id="MF_00945"/>
    </source>
</evidence>
<keyword evidence="5 7" id="KW-0805">Transcription regulation</keyword>
<comment type="caution">
    <text evidence="10">The sequence shown here is derived from an EMBL/GenBank/DDBJ whole genome shotgun (WGS) entry which is preliminary data.</text>
</comment>
<proteinExistence type="inferred from homology"/>
<dbReference type="Proteomes" id="UP000237934">
    <property type="component" value="Unassembled WGS sequence"/>
</dbReference>
<dbReference type="GO" id="GO:0003700">
    <property type="term" value="F:DNA-binding transcription factor activity"/>
    <property type="evidence" value="ECO:0007669"/>
    <property type="project" value="InterPro"/>
</dbReference>
<dbReference type="Pfam" id="PF26594">
    <property type="entry name" value="KH_NusA_2nd"/>
    <property type="match status" value="1"/>
</dbReference>
<dbReference type="SUPFAM" id="SSF54814">
    <property type="entry name" value="Prokaryotic type KH domain (KH-domain type II)"/>
    <property type="match status" value="2"/>
</dbReference>
<comment type="subcellular location">
    <subcellularLocation>
        <location evidence="7">Cytoplasm</location>
    </subcellularLocation>
</comment>
<comment type="subunit">
    <text evidence="7">Monomer. Binds directly to the core enzyme of the DNA-dependent RNA polymerase and to nascent RNA.</text>
</comment>
<dbReference type="InterPro" id="IPR004087">
    <property type="entry name" value="KH_dom"/>
</dbReference>
<feature type="domain" description="S1 motif" evidence="8">
    <location>
        <begin position="133"/>
        <end position="199"/>
    </location>
</feature>
<dbReference type="FunFam" id="3.30.1480.10:FF:000002">
    <property type="entry name" value="Transcription termination/antitermination protein NusA"/>
    <property type="match status" value="1"/>
</dbReference>
<dbReference type="Pfam" id="PF13184">
    <property type="entry name" value="KH_NusA_1st"/>
    <property type="match status" value="1"/>
</dbReference>
<dbReference type="Gene3D" id="2.40.50.140">
    <property type="entry name" value="Nucleic acid-binding proteins"/>
    <property type="match status" value="1"/>
</dbReference>
<reference evidence="10 11" key="1">
    <citation type="journal article" date="2018" name="Pathog. Dis.">
        <title>Whole-genome sequencing based characterization of antimicrobial resistance in Enterococcus.</title>
        <authorList>
            <person name="Tyson G."/>
        </authorList>
    </citation>
    <scope>NUCLEOTIDE SEQUENCE [LARGE SCALE GENOMIC DNA]</scope>
    <source>
        <strain evidence="10 11">CVM N55263</strain>
    </source>
</reference>
<dbReference type="PANTHER" id="PTHR22648">
    <property type="entry name" value="TRANSCRIPTION TERMINATION FACTOR NUSA"/>
    <property type="match status" value="1"/>
</dbReference>
<evidence type="ECO:0000256" key="2">
    <source>
        <dbReference type="ARBA" id="ARBA00022490"/>
    </source>
</evidence>
<evidence type="ECO:0000259" key="8">
    <source>
        <dbReference type="SMART" id="SM00316"/>
    </source>
</evidence>
<gene>
    <name evidence="7" type="primary">nusA</name>
    <name evidence="10" type="ORF">CUS89_12855</name>
</gene>
<accession>A0A2S7RQD2</accession>
<sequence length="395" mass="44656">MSKEMLNALDALEAEKGISKEIVIDALEAALVSAYKRHYGQAQNVEVEFEQKKGKIHVYAVKEVTEEVMDSQLEVSLKDALLINPAYEIGDKIRFEVTPKDFGRIAAQTAKQVILQRVREAERTIIYNEFSAYEKDIMQGIVERQDKRYIYVNLGKIEAVLSKQDQMPNEFYQPHDRIKVYVSRVENTSKGPQVFVSRSHPDLLRRLFEQEVPEVYDGLVEIVSVAREAGDRSKVAVRSTDPNIDAVGTCVGPKGQRVQAIVNELKGENMDIVEWDEDPAVFIANALNPSQVVDVIFDEQNPKACTVVVPDYQLSLAIGKRGQNARLAAKLTNHKIDIKSESDMTEFYEKKVQAEAAISEELHDEAIIQSDLTDDEYQTIAFEDETTEVTEQEEI</sequence>
<dbReference type="EMBL" id="PUAP01000040">
    <property type="protein sequence ID" value="PQF21828.1"/>
    <property type="molecule type" value="Genomic_DNA"/>
</dbReference>
<dbReference type="HAMAP" id="MF_00945_B">
    <property type="entry name" value="NusA_B"/>
    <property type="match status" value="1"/>
</dbReference>
<keyword evidence="4 7" id="KW-0694">RNA-binding</keyword>
<keyword evidence="2 7" id="KW-0963">Cytoplasm</keyword>
<organism evidence="10 11">
    <name type="scientific">Enterococcus mundtii</name>
    <dbReference type="NCBI Taxonomy" id="53346"/>
    <lineage>
        <taxon>Bacteria</taxon>
        <taxon>Bacillati</taxon>
        <taxon>Bacillota</taxon>
        <taxon>Bacilli</taxon>
        <taxon>Lactobacillales</taxon>
        <taxon>Enterococcaceae</taxon>
        <taxon>Enterococcus</taxon>
    </lineage>
</organism>